<dbReference type="EMBL" id="CP014160">
    <property type="protein sequence ID" value="AMB94587.1"/>
    <property type="molecule type" value="Genomic_DNA"/>
</dbReference>
<dbReference type="Gene3D" id="3.30.70.260">
    <property type="match status" value="1"/>
</dbReference>
<dbReference type="InterPro" id="IPR016204">
    <property type="entry name" value="HDH"/>
</dbReference>
<dbReference type="InterPro" id="IPR005106">
    <property type="entry name" value="Asp/hSer_DH_NAD-bd"/>
</dbReference>
<dbReference type="EMBL" id="PKGY01000001">
    <property type="protein sequence ID" value="PKZ23417.1"/>
    <property type="molecule type" value="Genomic_DNA"/>
</dbReference>
<dbReference type="InterPro" id="IPR019811">
    <property type="entry name" value="HDH_CS"/>
</dbReference>
<dbReference type="PANTHER" id="PTHR43331:SF1">
    <property type="entry name" value="HOMOSERINE DEHYDROGENASE"/>
    <property type="match status" value="1"/>
</dbReference>
<dbReference type="GO" id="GO:0004412">
    <property type="term" value="F:homoserine dehydrogenase activity"/>
    <property type="evidence" value="ECO:0007669"/>
    <property type="project" value="UniProtKB-EC"/>
</dbReference>
<proteinExistence type="inferred from homology"/>
<dbReference type="InterPro" id="IPR001342">
    <property type="entry name" value="HDH_cat"/>
</dbReference>
<dbReference type="Proteomes" id="UP000069912">
    <property type="component" value="Chromosome"/>
</dbReference>
<dbReference type="Gene3D" id="3.40.50.720">
    <property type="entry name" value="NAD(P)-binding Rossmann-like Domain"/>
    <property type="match status" value="1"/>
</dbReference>
<dbReference type="Proteomes" id="UP000234239">
    <property type="component" value="Unassembled WGS sequence"/>
</dbReference>
<gene>
    <name evidence="19" type="ORF">AWM72_07385</name>
    <name evidence="20" type="ORF">CYJ28_02370</name>
</gene>
<evidence type="ECO:0000256" key="12">
    <source>
        <dbReference type="ARBA" id="ARBA00023167"/>
    </source>
</evidence>
<feature type="binding site" evidence="15">
    <location>
        <position position="190"/>
    </location>
    <ligand>
        <name>L-homoserine</name>
        <dbReference type="ChEBI" id="CHEBI:57476"/>
    </ligand>
</feature>
<dbReference type="RefSeq" id="WP_067975599.1">
    <property type="nucleotide sequence ID" value="NZ_CAJHKM010000002.1"/>
</dbReference>
<evidence type="ECO:0000256" key="1">
    <source>
        <dbReference type="ARBA" id="ARBA00001920"/>
    </source>
</evidence>
<accession>A0A0X8FC74</accession>
<keyword evidence="10 16" id="KW-0560">Oxidoreductase</keyword>
<dbReference type="UniPathway" id="UPA00050">
    <property type="reaction ID" value="UER00063"/>
</dbReference>
<dbReference type="InterPro" id="IPR036291">
    <property type="entry name" value="NAD(P)-bd_dom_sf"/>
</dbReference>
<evidence type="ECO:0000256" key="8">
    <source>
        <dbReference type="ARBA" id="ARBA00022697"/>
    </source>
</evidence>
<feature type="domain" description="ACT" evidence="18">
    <location>
        <begin position="350"/>
        <end position="426"/>
    </location>
</feature>
<evidence type="ECO:0000256" key="2">
    <source>
        <dbReference type="ARBA" id="ARBA00005056"/>
    </source>
</evidence>
<evidence type="ECO:0000313" key="20">
    <source>
        <dbReference type="EMBL" id="PKZ23417.1"/>
    </source>
</evidence>
<evidence type="ECO:0000256" key="9">
    <source>
        <dbReference type="ARBA" id="ARBA00022857"/>
    </source>
</evidence>
<dbReference type="AlphaFoldDB" id="A0A0X8FC74"/>
<dbReference type="EC" id="1.1.1.3" evidence="5 16"/>
<dbReference type="GeneID" id="92903886"/>
<evidence type="ECO:0000256" key="14">
    <source>
        <dbReference type="PIRSR" id="PIRSR000098-1"/>
    </source>
</evidence>
<keyword evidence="9 15" id="KW-0521">NADP</keyword>
<reference evidence="20 22" key="3">
    <citation type="submission" date="2017-12" db="EMBL/GenBank/DDBJ databases">
        <title>Phylogenetic diversity of female urinary microbiome.</title>
        <authorList>
            <person name="Thomas-White K."/>
            <person name="Wolfe A.J."/>
        </authorList>
    </citation>
    <scope>NUCLEOTIDE SEQUENCE [LARGE SCALE GENOMIC DNA]</scope>
    <source>
        <strain evidence="20 22">UMB0139</strain>
    </source>
</reference>
<evidence type="ECO:0000256" key="15">
    <source>
        <dbReference type="PIRSR" id="PIRSR000098-2"/>
    </source>
</evidence>
<comment type="similarity">
    <text evidence="4 17">Belongs to the homoserine dehydrogenase family.</text>
</comment>
<sequence>MDKLYIGLLGLGTVGGGTAEIILQHQEKMQAILGKEVVVKTALVKSVDEVTGDLAEQIPLTESLDDILNDPEIAIVAELMGGIDFPKHCIEAALNAGKHVVTANKDLIAVHGASLSHLAQEKGLDLYYEAAVAGGIPILRALSNSLVADELVQVRGILNGTTNYILSRMTQEGADYAKVLKDAQELGFAEADPTADVEGLDAGRKVVILTKMAFGAEISLDDLPIQGISQIKQADIQVAKQLGYIIKLLGSTSCQDGQVYAEVAPTLVPNSHPLATVNAEMNAVYTVGQASGELMFYGAGAGALPTGSAVVADIIAIGRNMNESTVGAPFARFNRESTWSKAKDVTGRAFFRFKLVNQTGAFARLTELFAKANISLAHVLQLPSDSEEAEVVVVTDLMTMEEKAYLLELVEEADQMACAASYNVLD</sequence>
<keyword evidence="21" id="KW-1185">Reference proteome</keyword>
<keyword evidence="8 16" id="KW-0791">Threonine biosynthesis</keyword>
<evidence type="ECO:0000256" key="17">
    <source>
        <dbReference type="RuleBase" id="RU004171"/>
    </source>
</evidence>
<evidence type="ECO:0000256" key="4">
    <source>
        <dbReference type="ARBA" id="ARBA00006753"/>
    </source>
</evidence>
<evidence type="ECO:0000313" key="22">
    <source>
        <dbReference type="Proteomes" id="UP000234239"/>
    </source>
</evidence>
<evidence type="ECO:0000256" key="11">
    <source>
        <dbReference type="ARBA" id="ARBA00023053"/>
    </source>
</evidence>
<dbReference type="NCBIfam" id="NF004976">
    <property type="entry name" value="PRK06349.1"/>
    <property type="match status" value="1"/>
</dbReference>
<dbReference type="Pfam" id="PF00742">
    <property type="entry name" value="Homoserine_dh"/>
    <property type="match status" value="1"/>
</dbReference>
<evidence type="ECO:0000313" key="21">
    <source>
        <dbReference type="Proteomes" id="UP000069912"/>
    </source>
</evidence>
<keyword evidence="11" id="KW-0915">Sodium</keyword>
<evidence type="ECO:0000259" key="18">
    <source>
        <dbReference type="PROSITE" id="PS51671"/>
    </source>
</evidence>
<dbReference type="Gene3D" id="3.30.360.10">
    <property type="entry name" value="Dihydrodipicolinate Reductase, domain 2"/>
    <property type="match status" value="1"/>
</dbReference>
<dbReference type="SUPFAM" id="SSF55347">
    <property type="entry name" value="Glyceraldehyde-3-phosphate dehydrogenase-like, C-terminal domain"/>
    <property type="match status" value="1"/>
</dbReference>
<dbReference type="OrthoDB" id="9808167at2"/>
<evidence type="ECO:0000256" key="5">
    <source>
        <dbReference type="ARBA" id="ARBA00013213"/>
    </source>
</evidence>
<comment type="cofactor">
    <cofactor evidence="1">
        <name>a metal cation</name>
        <dbReference type="ChEBI" id="CHEBI:25213"/>
    </cofactor>
</comment>
<dbReference type="FunFam" id="3.30.360.10:FF:000005">
    <property type="entry name" value="Homoserine dehydrogenase"/>
    <property type="match status" value="1"/>
</dbReference>
<evidence type="ECO:0000256" key="13">
    <source>
        <dbReference type="ARBA" id="ARBA00048841"/>
    </source>
</evidence>
<dbReference type="KEGG" id="asan:AWM72_07385"/>
<evidence type="ECO:0000256" key="7">
    <source>
        <dbReference type="ARBA" id="ARBA00022605"/>
    </source>
</evidence>
<dbReference type="PIRSF" id="PIRSF000098">
    <property type="entry name" value="Homoser_dehydrog"/>
    <property type="match status" value="1"/>
</dbReference>
<comment type="pathway">
    <text evidence="2 16">Amino-acid biosynthesis; L-threonine biosynthesis; L-threonine from L-aspartate: step 3/5.</text>
</comment>
<dbReference type="Pfam" id="PF03447">
    <property type="entry name" value="NAD_binding_3"/>
    <property type="match status" value="1"/>
</dbReference>
<evidence type="ECO:0000256" key="6">
    <source>
        <dbReference type="ARBA" id="ARBA00013376"/>
    </source>
</evidence>
<dbReference type="GO" id="GO:0050661">
    <property type="term" value="F:NADP binding"/>
    <property type="evidence" value="ECO:0007669"/>
    <property type="project" value="InterPro"/>
</dbReference>
<dbReference type="PROSITE" id="PS51671">
    <property type="entry name" value="ACT"/>
    <property type="match status" value="1"/>
</dbReference>
<evidence type="ECO:0000256" key="3">
    <source>
        <dbReference type="ARBA" id="ARBA00005062"/>
    </source>
</evidence>
<keyword evidence="7 16" id="KW-0028">Amino-acid biosynthesis</keyword>
<name>A0A0X8FC74_9LACT</name>
<feature type="binding site" evidence="15">
    <location>
        <begin position="9"/>
        <end position="16"/>
    </location>
    <ligand>
        <name>NADP(+)</name>
        <dbReference type="ChEBI" id="CHEBI:58349"/>
    </ligand>
</feature>
<comment type="pathway">
    <text evidence="3 16">Amino-acid biosynthesis; L-methionine biosynthesis via de novo pathway; L-homoserine from L-aspartate: step 3/3.</text>
</comment>
<dbReference type="SUPFAM" id="SSF51735">
    <property type="entry name" value="NAD(P)-binding Rossmann-fold domains"/>
    <property type="match status" value="1"/>
</dbReference>
<dbReference type="GO" id="GO:0009088">
    <property type="term" value="P:threonine biosynthetic process"/>
    <property type="evidence" value="ECO:0007669"/>
    <property type="project" value="UniProtKB-UniPathway"/>
</dbReference>
<dbReference type="PROSITE" id="PS01042">
    <property type="entry name" value="HOMOSER_DHGENASE"/>
    <property type="match status" value="1"/>
</dbReference>
<dbReference type="InterPro" id="IPR002912">
    <property type="entry name" value="ACT_dom"/>
</dbReference>
<dbReference type="GO" id="GO:0009086">
    <property type="term" value="P:methionine biosynthetic process"/>
    <property type="evidence" value="ECO:0007669"/>
    <property type="project" value="UniProtKB-KW"/>
</dbReference>
<dbReference type="UniPathway" id="UPA00051">
    <property type="reaction ID" value="UER00465"/>
</dbReference>
<dbReference type="PANTHER" id="PTHR43331">
    <property type="entry name" value="HOMOSERINE DEHYDROGENASE"/>
    <property type="match status" value="1"/>
</dbReference>
<feature type="active site" description="Proton donor" evidence="14">
    <location>
        <position position="205"/>
    </location>
</feature>
<reference evidence="19 21" key="1">
    <citation type="journal article" date="2016" name="Genome Announc.">
        <title>Complete Genome Sequences of Aerococcus christensenii CCUG 28831T, Aerococcus sanguinicola CCUG 43001T, Aerococcus urinae CCUG 36881T, Aerococcus urinaeequi CCUG 28094T, Aerococcus urinaehominis CCUG 42038 BT, and Aerococcus viridans CCUG 4311T.</title>
        <authorList>
            <person name="Carkaci D."/>
            <person name="Dargis R."/>
            <person name="Nielsen X.C."/>
            <person name="Skovgaard O."/>
            <person name="Fuursted K."/>
            <person name="Christensen J.J."/>
        </authorList>
    </citation>
    <scope>NUCLEOTIDE SEQUENCE [LARGE SCALE GENOMIC DNA]</scope>
    <source>
        <strain evidence="19 21">CCUG43001</strain>
    </source>
</reference>
<feature type="binding site" evidence="15">
    <location>
        <position position="105"/>
    </location>
    <ligand>
        <name>NADPH</name>
        <dbReference type="ChEBI" id="CHEBI:57783"/>
    </ligand>
</feature>
<evidence type="ECO:0000256" key="10">
    <source>
        <dbReference type="ARBA" id="ARBA00023002"/>
    </source>
</evidence>
<evidence type="ECO:0000313" key="19">
    <source>
        <dbReference type="EMBL" id="AMB94587.1"/>
    </source>
</evidence>
<protein>
    <recommendedName>
        <fullName evidence="6 16">Homoserine dehydrogenase</fullName>
        <ecNumber evidence="5 16">1.1.1.3</ecNumber>
    </recommendedName>
</protein>
<reference evidence="21" key="2">
    <citation type="submission" date="2016-01" db="EMBL/GenBank/DDBJ databases">
        <title>Six Aerococcus type strain genome sequencing and assembly using PacBio and Illumina Hiseq.</title>
        <authorList>
            <person name="Carkaci D."/>
            <person name="Dargis R."/>
            <person name="Nielsen X.C."/>
            <person name="Skovgaard O."/>
            <person name="Fuursted K."/>
            <person name="Christensen J.J."/>
        </authorList>
    </citation>
    <scope>NUCLEOTIDE SEQUENCE [LARGE SCALE GENOMIC DNA]</scope>
    <source>
        <strain evidence="21">CCUG43001</strain>
    </source>
</reference>
<organism evidence="19 21">
    <name type="scientific">Aerococcus sanguinicola</name>
    <dbReference type="NCBI Taxonomy" id="119206"/>
    <lineage>
        <taxon>Bacteria</taxon>
        <taxon>Bacillati</taxon>
        <taxon>Bacillota</taxon>
        <taxon>Bacilli</taxon>
        <taxon>Lactobacillales</taxon>
        <taxon>Aerococcaceae</taxon>
        <taxon>Aerococcus</taxon>
    </lineage>
</organism>
<comment type="catalytic activity">
    <reaction evidence="13">
        <text>L-homoserine + NADP(+) = L-aspartate 4-semialdehyde + NADPH + H(+)</text>
        <dbReference type="Rhea" id="RHEA:15761"/>
        <dbReference type="ChEBI" id="CHEBI:15378"/>
        <dbReference type="ChEBI" id="CHEBI:57476"/>
        <dbReference type="ChEBI" id="CHEBI:57783"/>
        <dbReference type="ChEBI" id="CHEBI:58349"/>
        <dbReference type="ChEBI" id="CHEBI:537519"/>
        <dbReference type="EC" id="1.1.1.3"/>
    </reaction>
    <physiologicalReaction direction="right-to-left" evidence="13">
        <dbReference type="Rhea" id="RHEA:15763"/>
    </physiologicalReaction>
</comment>
<keyword evidence="12 16" id="KW-0486">Methionine biosynthesis</keyword>
<evidence type="ECO:0000256" key="16">
    <source>
        <dbReference type="RuleBase" id="RU000579"/>
    </source>
</evidence>